<keyword evidence="3" id="KW-1185">Reference proteome</keyword>
<sequence>MFEIPLQEFRAKSSTDIVTIPTRFDAKARLRVVRWKDIQQYFENAKGIINGKAAVLFLTDDNLEDLQPLRIAHHPNVVLEVVVMDNPQGTSSPKRVHNSTVVSPPASQSSGQARPGGGGLSSIAGSSNAIEITEIDTNSQALVIRSQVRPSETQTPIIASCQYCNALLHEAAVANVQDHAASSSSSGNPSIHEHSDRVHSETDSKRYQHKRFHRLEQQLDTILEKTLQTDQEIHNLQQQMNDVLLDIQEKDQRTHQHHQQQHQQQPQFELQQPSDDIPQKIQQSMSSQIREEVVQLVQDIFKLQQQEFERLVLIKYRTQALLGTSFKELSLPRLFIVLPRATSMVDKDGKPCSLLFRLYYLCECGIHTTGNEDSEENHDIHMAEHLGYDLVNHCIFFDKYGAYLLGMMYTIKYGAITAGRVVPPLSNLKLAEGIKVDQLHLGRLVDDSITYLEEILQSNNGDPGSIAKWKLDPSELLEMQSYLKITEQDNQFGNLCPTITQDRHCVWVCKQHQREYLASTRKRLQKIVVANEGEYSGDERNIKIKLSSDVLKKPFYDAMRKMDWVQGPDNKWYLTPLDLNFACPHSITTSTTSILINLSNIESLVLDFERLSLSAGISKEEARYITIEMEQLEDLTSGDLEFIRQCHHDQLTIKYTPKDTDEDRLVNILQHSSKLKVLRIGCLARRSLAVINLVTSTRKKALQSETSLPLRTLEVMNGGLVSFDWDGPRDGRDHITSTLNFSEGSQMFTMRSSFRSKVQEYGNDDPVCDFIRQYGWTIENLSTSKAFNDHLASLIHDSIQERGSQITKLRIIPNSLTTLRLDDMDQVIKKSPSLVSLRLWLYNLEGKDHSKKAMLLLEWHKEKLDEFSLYGKMATSGYSSFP</sequence>
<protein>
    <submittedName>
        <fullName evidence="2">Uncharacterized protein</fullName>
    </submittedName>
</protein>
<comment type="caution">
    <text evidence="2">The sequence shown here is derived from an EMBL/GenBank/DDBJ whole genome shotgun (WGS) entry which is preliminary data.</text>
</comment>
<proteinExistence type="predicted"/>
<dbReference type="OrthoDB" id="2439613at2759"/>
<feature type="compositionally biased region" description="Polar residues" evidence="1">
    <location>
        <begin position="88"/>
        <end position="112"/>
    </location>
</feature>
<dbReference type="AlphaFoldDB" id="A0A9P6MA94"/>
<feature type="compositionally biased region" description="Basic and acidic residues" evidence="1">
    <location>
        <begin position="191"/>
        <end position="206"/>
    </location>
</feature>
<organism evidence="2 3">
    <name type="scientific">Modicella reniformis</name>
    <dbReference type="NCBI Taxonomy" id="1440133"/>
    <lineage>
        <taxon>Eukaryota</taxon>
        <taxon>Fungi</taxon>
        <taxon>Fungi incertae sedis</taxon>
        <taxon>Mucoromycota</taxon>
        <taxon>Mortierellomycotina</taxon>
        <taxon>Mortierellomycetes</taxon>
        <taxon>Mortierellales</taxon>
        <taxon>Mortierellaceae</taxon>
        <taxon>Modicella</taxon>
    </lineage>
</organism>
<reference evidence="2" key="1">
    <citation type="journal article" date="2020" name="Fungal Divers.">
        <title>Resolving the Mortierellaceae phylogeny through synthesis of multi-gene phylogenetics and phylogenomics.</title>
        <authorList>
            <person name="Vandepol N."/>
            <person name="Liber J."/>
            <person name="Desiro A."/>
            <person name="Na H."/>
            <person name="Kennedy M."/>
            <person name="Barry K."/>
            <person name="Grigoriev I.V."/>
            <person name="Miller A.N."/>
            <person name="O'Donnell K."/>
            <person name="Stajich J.E."/>
            <person name="Bonito G."/>
        </authorList>
    </citation>
    <scope>NUCLEOTIDE SEQUENCE</scope>
    <source>
        <strain evidence="2">MES-2147</strain>
    </source>
</reference>
<evidence type="ECO:0000313" key="3">
    <source>
        <dbReference type="Proteomes" id="UP000749646"/>
    </source>
</evidence>
<dbReference type="Proteomes" id="UP000749646">
    <property type="component" value="Unassembled WGS sequence"/>
</dbReference>
<gene>
    <name evidence="2" type="ORF">BGZ65_000690</name>
</gene>
<evidence type="ECO:0000256" key="1">
    <source>
        <dbReference type="SAM" id="MobiDB-lite"/>
    </source>
</evidence>
<dbReference type="EMBL" id="JAAAHW010003399">
    <property type="protein sequence ID" value="KAF9984307.1"/>
    <property type="molecule type" value="Genomic_DNA"/>
</dbReference>
<feature type="region of interest" description="Disordered" evidence="1">
    <location>
        <begin position="88"/>
        <end position="122"/>
    </location>
</feature>
<feature type="compositionally biased region" description="Low complexity" evidence="1">
    <location>
        <begin position="261"/>
        <end position="272"/>
    </location>
</feature>
<name>A0A9P6MA94_9FUNG</name>
<feature type="region of interest" description="Disordered" evidence="1">
    <location>
        <begin position="179"/>
        <end position="210"/>
    </location>
</feature>
<evidence type="ECO:0000313" key="2">
    <source>
        <dbReference type="EMBL" id="KAF9984307.1"/>
    </source>
</evidence>
<feature type="region of interest" description="Disordered" evidence="1">
    <location>
        <begin position="251"/>
        <end position="283"/>
    </location>
</feature>
<accession>A0A9P6MA94</accession>